<accession>A0A484IC46</accession>
<dbReference type="AlphaFoldDB" id="A0A484IC46"/>
<proteinExistence type="predicted"/>
<reference evidence="1 2" key="1">
    <citation type="submission" date="2019-02" db="EMBL/GenBank/DDBJ databases">
        <authorList>
            <person name="Lehtovirta-Morley E L."/>
        </authorList>
    </citation>
    <scope>NUCLEOTIDE SEQUENCE [LARGE SCALE GENOMIC DNA]</scope>
    <source>
        <strain evidence="1">NFRAN1</strain>
    </source>
</reference>
<organism evidence="1 2">
    <name type="scientific">Candidatus Nitrosocosmicus franklandianus</name>
    <dbReference type="NCBI Taxonomy" id="1798806"/>
    <lineage>
        <taxon>Archaea</taxon>
        <taxon>Nitrososphaerota</taxon>
        <taxon>Nitrososphaeria</taxon>
        <taxon>Nitrososphaerales</taxon>
        <taxon>Nitrososphaeraceae</taxon>
        <taxon>Candidatus Nitrosocosmicus</taxon>
    </lineage>
</organism>
<dbReference type="Proteomes" id="UP000294299">
    <property type="component" value="Chromosome NFRAN"/>
</dbReference>
<dbReference type="EMBL" id="LR216287">
    <property type="protein sequence ID" value="VFJ12591.1"/>
    <property type="molecule type" value="Genomic_DNA"/>
</dbReference>
<dbReference type="KEGG" id="nfn:NFRAN_0270"/>
<name>A0A484IC46_9ARCH</name>
<gene>
    <name evidence="1" type="ORF">NFRAN_0270</name>
</gene>
<protein>
    <submittedName>
        <fullName evidence="1">Uncharacterized protein</fullName>
    </submittedName>
</protein>
<keyword evidence="2" id="KW-1185">Reference proteome</keyword>
<evidence type="ECO:0000313" key="1">
    <source>
        <dbReference type="EMBL" id="VFJ12591.1"/>
    </source>
</evidence>
<evidence type="ECO:0000313" key="2">
    <source>
        <dbReference type="Proteomes" id="UP000294299"/>
    </source>
</evidence>
<sequence length="233" mass="26728">MVYYSEPNTKILFLNNLVTRLNIKNNLIIDYDTQLTNLKINNSFGYKLELFNKTEILLPYEITLHSMMDKISDYFAVDSLIVIDSLNGLVDYFRTYFSHKNKYNSKTQSGGKQLSLDGHFGSSNQDAGYFAFSLLNILFGYHSVKNIPMVLTSYISQRSLTKLIMDLEKTGYNYSMEKNHFLRFSDTVSYIASLDDHNTTLVSTIIKKKLTITASVSELETGFCPRSIKFSIK</sequence>